<proteinExistence type="predicted"/>
<feature type="compositionally biased region" description="Basic and acidic residues" evidence="1">
    <location>
        <begin position="92"/>
        <end position="104"/>
    </location>
</feature>
<reference evidence="2" key="4">
    <citation type="submission" date="2019-03" db="UniProtKB">
        <authorList>
            <consortium name="EnsemblPlants"/>
        </authorList>
    </citation>
    <scope>IDENTIFICATION</scope>
</reference>
<evidence type="ECO:0000313" key="2">
    <source>
        <dbReference type="EnsemblPlants" id="AET5Gv20881800.3"/>
    </source>
</evidence>
<sequence>GERGGIQPCFRRPQLTRTQRQEHCCCRCRCTNRSPSIQERNKRKAPRSGRRFVPQALSLLSGQSTGQQAIKSPSPPPSGLIDQTCSALLQERNGRGGSRGERRIAVPPPTHDAFRRGAVSSSGEGGDGLAAGWERLDLHWVAAAVADRGKSG</sequence>
<reference evidence="3" key="2">
    <citation type="journal article" date="2017" name="Nat. Plants">
        <title>The Aegilops tauschii genome reveals multiple impacts of transposons.</title>
        <authorList>
            <person name="Zhao G."/>
            <person name="Zou C."/>
            <person name="Li K."/>
            <person name="Wang K."/>
            <person name="Li T."/>
            <person name="Gao L."/>
            <person name="Zhang X."/>
            <person name="Wang H."/>
            <person name="Yang Z."/>
            <person name="Liu X."/>
            <person name="Jiang W."/>
            <person name="Mao L."/>
            <person name="Kong X."/>
            <person name="Jiao Y."/>
            <person name="Jia J."/>
        </authorList>
    </citation>
    <scope>NUCLEOTIDE SEQUENCE [LARGE SCALE GENOMIC DNA]</scope>
    <source>
        <strain evidence="3">cv. AL8/78</strain>
    </source>
</reference>
<feature type="compositionally biased region" description="Polar residues" evidence="1">
    <location>
        <begin position="59"/>
        <end position="71"/>
    </location>
</feature>
<evidence type="ECO:0000256" key="1">
    <source>
        <dbReference type="SAM" id="MobiDB-lite"/>
    </source>
</evidence>
<evidence type="ECO:0000313" key="3">
    <source>
        <dbReference type="Proteomes" id="UP000015105"/>
    </source>
</evidence>
<dbReference type="EnsemblPlants" id="AET5Gv20881800.3">
    <property type="protein sequence ID" value="AET5Gv20881800.3"/>
    <property type="gene ID" value="AET5Gv20881800"/>
</dbReference>
<feature type="region of interest" description="Disordered" evidence="1">
    <location>
        <begin position="59"/>
        <end position="128"/>
    </location>
</feature>
<dbReference type="AlphaFoldDB" id="A0A453LR04"/>
<dbReference type="Gramene" id="AET5Gv20881800.3">
    <property type="protein sequence ID" value="AET5Gv20881800.3"/>
    <property type="gene ID" value="AET5Gv20881800"/>
</dbReference>
<protein>
    <submittedName>
        <fullName evidence="2">Uncharacterized protein</fullName>
    </submittedName>
</protein>
<reference evidence="2" key="5">
    <citation type="journal article" date="2021" name="G3 (Bethesda)">
        <title>Aegilops tauschii genome assembly Aet v5.0 features greater sequence contiguity and improved annotation.</title>
        <authorList>
            <person name="Wang L."/>
            <person name="Zhu T."/>
            <person name="Rodriguez J.C."/>
            <person name="Deal K.R."/>
            <person name="Dubcovsky J."/>
            <person name="McGuire P.E."/>
            <person name="Lux T."/>
            <person name="Spannagl M."/>
            <person name="Mayer K.F.X."/>
            <person name="Baldrich P."/>
            <person name="Meyers B.C."/>
            <person name="Huo N."/>
            <person name="Gu Y.Q."/>
            <person name="Zhou H."/>
            <person name="Devos K.M."/>
            <person name="Bennetzen J.L."/>
            <person name="Unver T."/>
            <person name="Budak H."/>
            <person name="Gulick P.J."/>
            <person name="Galiba G."/>
            <person name="Kalapos B."/>
            <person name="Nelson D.R."/>
            <person name="Li P."/>
            <person name="You F.M."/>
            <person name="Luo M.C."/>
            <person name="Dvorak J."/>
        </authorList>
    </citation>
    <scope>NUCLEOTIDE SEQUENCE [LARGE SCALE GENOMIC DNA]</scope>
    <source>
        <strain evidence="2">cv. AL8/78</strain>
    </source>
</reference>
<organism evidence="2 3">
    <name type="scientific">Aegilops tauschii subsp. strangulata</name>
    <name type="common">Goatgrass</name>
    <dbReference type="NCBI Taxonomy" id="200361"/>
    <lineage>
        <taxon>Eukaryota</taxon>
        <taxon>Viridiplantae</taxon>
        <taxon>Streptophyta</taxon>
        <taxon>Embryophyta</taxon>
        <taxon>Tracheophyta</taxon>
        <taxon>Spermatophyta</taxon>
        <taxon>Magnoliopsida</taxon>
        <taxon>Liliopsida</taxon>
        <taxon>Poales</taxon>
        <taxon>Poaceae</taxon>
        <taxon>BOP clade</taxon>
        <taxon>Pooideae</taxon>
        <taxon>Triticodae</taxon>
        <taxon>Triticeae</taxon>
        <taxon>Triticinae</taxon>
        <taxon>Aegilops</taxon>
    </lineage>
</organism>
<keyword evidence="3" id="KW-1185">Reference proteome</keyword>
<reference evidence="2" key="3">
    <citation type="journal article" date="2017" name="Nature">
        <title>Genome sequence of the progenitor of the wheat D genome Aegilops tauschii.</title>
        <authorList>
            <person name="Luo M.C."/>
            <person name="Gu Y.Q."/>
            <person name="Puiu D."/>
            <person name="Wang H."/>
            <person name="Twardziok S.O."/>
            <person name="Deal K.R."/>
            <person name="Huo N."/>
            <person name="Zhu T."/>
            <person name="Wang L."/>
            <person name="Wang Y."/>
            <person name="McGuire P.E."/>
            <person name="Liu S."/>
            <person name="Long H."/>
            <person name="Ramasamy R.K."/>
            <person name="Rodriguez J.C."/>
            <person name="Van S.L."/>
            <person name="Yuan L."/>
            <person name="Wang Z."/>
            <person name="Xia Z."/>
            <person name="Xiao L."/>
            <person name="Anderson O.D."/>
            <person name="Ouyang S."/>
            <person name="Liang Y."/>
            <person name="Zimin A.V."/>
            <person name="Pertea G."/>
            <person name="Qi P."/>
            <person name="Bennetzen J.L."/>
            <person name="Dai X."/>
            <person name="Dawson M.W."/>
            <person name="Muller H.G."/>
            <person name="Kugler K."/>
            <person name="Rivarola-Duarte L."/>
            <person name="Spannagl M."/>
            <person name="Mayer K.F.X."/>
            <person name="Lu F.H."/>
            <person name="Bevan M.W."/>
            <person name="Leroy P."/>
            <person name="Li P."/>
            <person name="You F.M."/>
            <person name="Sun Q."/>
            <person name="Liu Z."/>
            <person name="Lyons E."/>
            <person name="Wicker T."/>
            <person name="Salzberg S.L."/>
            <person name="Devos K.M."/>
            <person name="Dvorak J."/>
        </authorList>
    </citation>
    <scope>NUCLEOTIDE SEQUENCE [LARGE SCALE GENOMIC DNA]</scope>
    <source>
        <strain evidence="2">cv. AL8/78</strain>
    </source>
</reference>
<name>A0A453LR04_AEGTS</name>
<accession>A0A453LR04</accession>
<dbReference type="Proteomes" id="UP000015105">
    <property type="component" value="Chromosome 5D"/>
</dbReference>
<reference evidence="3" key="1">
    <citation type="journal article" date="2014" name="Science">
        <title>Ancient hybridizations among the ancestral genomes of bread wheat.</title>
        <authorList>
            <consortium name="International Wheat Genome Sequencing Consortium,"/>
            <person name="Marcussen T."/>
            <person name="Sandve S.R."/>
            <person name="Heier L."/>
            <person name="Spannagl M."/>
            <person name="Pfeifer M."/>
            <person name="Jakobsen K.S."/>
            <person name="Wulff B.B."/>
            <person name="Steuernagel B."/>
            <person name="Mayer K.F."/>
            <person name="Olsen O.A."/>
        </authorList>
    </citation>
    <scope>NUCLEOTIDE SEQUENCE [LARGE SCALE GENOMIC DNA]</scope>
    <source>
        <strain evidence="3">cv. AL8/78</strain>
    </source>
</reference>